<dbReference type="PROSITE" id="PS51257">
    <property type="entry name" value="PROKAR_LIPOPROTEIN"/>
    <property type="match status" value="1"/>
</dbReference>
<dbReference type="EMBL" id="FRCJ01000013">
    <property type="protein sequence ID" value="SHN10708.1"/>
    <property type="molecule type" value="Genomic_DNA"/>
</dbReference>
<organism evidence="2 3">
    <name type="scientific">Xylanibacter ruminicola</name>
    <name type="common">Prevotella ruminicola</name>
    <dbReference type="NCBI Taxonomy" id="839"/>
    <lineage>
        <taxon>Bacteria</taxon>
        <taxon>Pseudomonadati</taxon>
        <taxon>Bacteroidota</taxon>
        <taxon>Bacteroidia</taxon>
        <taxon>Bacteroidales</taxon>
        <taxon>Prevotellaceae</taxon>
        <taxon>Xylanibacter</taxon>
    </lineage>
</organism>
<protein>
    <recommendedName>
        <fullName evidence="4">Lipoprotein</fullName>
    </recommendedName>
</protein>
<evidence type="ECO:0000313" key="3">
    <source>
        <dbReference type="Proteomes" id="UP000184280"/>
    </source>
</evidence>
<name>A0A1M7P2P1_XYLRU</name>
<keyword evidence="1" id="KW-1133">Transmembrane helix</keyword>
<accession>A0A1M7P2P1</accession>
<gene>
    <name evidence="2" type="ORF">SAMN04488494_0308</name>
</gene>
<proteinExistence type="predicted"/>
<keyword evidence="1" id="KW-0472">Membrane</keyword>
<dbReference type="AlphaFoldDB" id="A0A1M7P2P1"/>
<evidence type="ECO:0000256" key="1">
    <source>
        <dbReference type="SAM" id="Phobius"/>
    </source>
</evidence>
<dbReference type="Proteomes" id="UP000184280">
    <property type="component" value="Unassembled WGS sequence"/>
</dbReference>
<feature type="transmembrane region" description="Helical" evidence="1">
    <location>
        <begin position="12"/>
        <end position="29"/>
    </location>
</feature>
<evidence type="ECO:0008006" key="4">
    <source>
        <dbReference type="Google" id="ProtNLM"/>
    </source>
</evidence>
<sequence>MKKVNWTKVAKVLKFIATVITSILGTMAVQSCAQ</sequence>
<reference evidence="2 3" key="1">
    <citation type="submission" date="2016-11" db="EMBL/GenBank/DDBJ databases">
        <authorList>
            <person name="Jaros S."/>
            <person name="Januszkiewicz K."/>
            <person name="Wedrychowicz H."/>
        </authorList>
    </citation>
    <scope>NUCLEOTIDE SEQUENCE [LARGE SCALE GENOMIC DNA]</scope>
    <source>
        <strain evidence="2 3">BPI-34</strain>
    </source>
</reference>
<keyword evidence="1" id="KW-0812">Transmembrane</keyword>
<evidence type="ECO:0000313" key="2">
    <source>
        <dbReference type="EMBL" id="SHN10708.1"/>
    </source>
</evidence>